<comment type="subcellular location">
    <subcellularLocation>
        <location evidence="1">Membrane</location>
        <topology evidence="1">Multi-pass membrane protein</topology>
    </subcellularLocation>
</comment>
<feature type="domain" description="Cytochrome c assembly protein" evidence="7">
    <location>
        <begin position="413"/>
        <end position="618"/>
    </location>
</feature>
<keyword evidence="4 6" id="KW-1133">Transmembrane helix</keyword>
<keyword evidence="3" id="KW-0201">Cytochrome c-type biogenesis</keyword>
<reference evidence="8 9" key="1">
    <citation type="submission" date="2016-12" db="EMBL/GenBank/DDBJ databases">
        <title>Study of bacterial adaptation to deep sea.</title>
        <authorList>
            <person name="Song J."/>
            <person name="Yoshizawa S."/>
            <person name="Kogure K."/>
        </authorList>
    </citation>
    <scope>NUCLEOTIDE SEQUENCE [LARGE SCALE GENOMIC DNA]</scope>
    <source>
        <strain evidence="8 9">SAORIC-165</strain>
    </source>
</reference>
<feature type="transmembrane region" description="Helical" evidence="6">
    <location>
        <begin position="440"/>
        <end position="460"/>
    </location>
</feature>
<feature type="transmembrane region" description="Helical" evidence="6">
    <location>
        <begin position="480"/>
        <end position="507"/>
    </location>
</feature>
<dbReference type="GO" id="GO:0005886">
    <property type="term" value="C:plasma membrane"/>
    <property type="evidence" value="ECO:0007669"/>
    <property type="project" value="TreeGrafter"/>
</dbReference>
<sequence>MSSSKLGRWIGFLFVLLVVASMLLYTAKDSTVSGPANVVDGYEKWDPELVKEFGSMPIQDGGRIKPVSTWAGFELLAINGKRKVRFESNGEKVSIKPTEWVLDLMFRDELASKMTVFQVEDDAVLDMIEMPHDGKKRRDRYSMAEIQGHLKQVDKLRDEIAQKTKDEREPIEDQFIGLVSNIQSYVSISSHFSPVKEAMADKSSSLSDELRLFSTWVERWPQLSQFLAAAAQQEGKQMDGLNKVANMISMRVLDSVYSDIALFPPSDPEQASWPKRQGWLSQYMQNKVPADQDQFQYLREMETLALAYGKDGQQGLLEAVKLYKATVQTKMDERGEGKSLKSEMVYYKMDYFYYSITPFILGFIIVACGWISPATRWGRGCNRIAWGLLVIGALLLITGITHRSILMNRPPVGNLYDTIPFITAIVILVLGFIEYVTKRGVCLGLAFFLASIGMFLAMWYEQSKGVDPMNPLIAVLRSNFWLATHVITITIGYAGGLLTAGLAHIYIFARVFNIDEGDKSFRRFMTRIVYGGVCFTLFFSLVGTILGGVWANDSWGRFWGWDPKENGALIIVLWTLIILHARMAGYLREWGIHICAVAGSILVTFSWWHVNFLSIGLHNYGFTAGDGLKAIWAFYCLEAVVIFIALGYAINEILRKKQQKNAAKLEAE</sequence>
<feature type="transmembrane region" description="Helical" evidence="6">
    <location>
        <begin position="590"/>
        <end position="610"/>
    </location>
</feature>
<feature type="transmembrane region" description="Helical" evidence="6">
    <location>
        <begin position="351"/>
        <end position="372"/>
    </location>
</feature>
<accession>A0A2S7U623</accession>
<name>A0A2S7U623_9BACT</name>
<feature type="transmembrane region" description="Helical" evidence="6">
    <location>
        <begin position="384"/>
        <end position="402"/>
    </location>
</feature>
<evidence type="ECO:0000256" key="3">
    <source>
        <dbReference type="ARBA" id="ARBA00022748"/>
    </source>
</evidence>
<evidence type="ECO:0000313" key="8">
    <source>
        <dbReference type="EMBL" id="PQJ29891.1"/>
    </source>
</evidence>
<dbReference type="AlphaFoldDB" id="A0A2S7U623"/>
<dbReference type="InterPro" id="IPR045062">
    <property type="entry name" value="Cyt_c_biogenesis_CcsA/CcmC"/>
</dbReference>
<feature type="transmembrane region" description="Helical" evidence="6">
    <location>
        <begin position="566"/>
        <end position="583"/>
    </location>
</feature>
<dbReference type="InterPro" id="IPR002541">
    <property type="entry name" value="Cyt_c_assembly"/>
</dbReference>
<feature type="transmembrane region" description="Helical" evidence="6">
    <location>
        <begin position="414"/>
        <end position="433"/>
    </location>
</feature>
<dbReference type="EMBL" id="MQWA01000001">
    <property type="protein sequence ID" value="PQJ29891.1"/>
    <property type="molecule type" value="Genomic_DNA"/>
</dbReference>
<dbReference type="Pfam" id="PF01578">
    <property type="entry name" value="Cytochrom_C_asm"/>
    <property type="match status" value="1"/>
</dbReference>
<comment type="caution">
    <text evidence="8">The sequence shown here is derived from an EMBL/GenBank/DDBJ whole genome shotgun (WGS) entry which is preliminary data.</text>
</comment>
<dbReference type="GO" id="GO:0017004">
    <property type="term" value="P:cytochrome complex assembly"/>
    <property type="evidence" value="ECO:0007669"/>
    <property type="project" value="UniProtKB-KW"/>
</dbReference>
<evidence type="ECO:0000256" key="1">
    <source>
        <dbReference type="ARBA" id="ARBA00004141"/>
    </source>
</evidence>
<evidence type="ECO:0000259" key="7">
    <source>
        <dbReference type="Pfam" id="PF01578"/>
    </source>
</evidence>
<dbReference type="RefSeq" id="WP_105044405.1">
    <property type="nucleotide sequence ID" value="NZ_MQWA01000001.1"/>
</dbReference>
<evidence type="ECO:0000256" key="5">
    <source>
        <dbReference type="ARBA" id="ARBA00023136"/>
    </source>
</evidence>
<dbReference type="GO" id="GO:0020037">
    <property type="term" value="F:heme binding"/>
    <property type="evidence" value="ECO:0007669"/>
    <property type="project" value="InterPro"/>
</dbReference>
<gene>
    <name evidence="8" type="ORF">BSZ32_16310</name>
</gene>
<organism evidence="8 9">
    <name type="scientific">Rubritalea profundi</name>
    <dbReference type="NCBI Taxonomy" id="1658618"/>
    <lineage>
        <taxon>Bacteria</taxon>
        <taxon>Pseudomonadati</taxon>
        <taxon>Verrucomicrobiota</taxon>
        <taxon>Verrucomicrobiia</taxon>
        <taxon>Verrucomicrobiales</taxon>
        <taxon>Rubritaleaceae</taxon>
        <taxon>Rubritalea</taxon>
    </lineage>
</organism>
<evidence type="ECO:0000256" key="4">
    <source>
        <dbReference type="ARBA" id="ARBA00022989"/>
    </source>
</evidence>
<feature type="transmembrane region" description="Helical" evidence="6">
    <location>
        <begin position="528"/>
        <end position="551"/>
    </location>
</feature>
<dbReference type="Proteomes" id="UP000239907">
    <property type="component" value="Unassembled WGS sequence"/>
</dbReference>
<evidence type="ECO:0000256" key="2">
    <source>
        <dbReference type="ARBA" id="ARBA00022692"/>
    </source>
</evidence>
<dbReference type="PANTHER" id="PTHR30071">
    <property type="entry name" value="HEME EXPORTER PROTEIN C"/>
    <property type="match status" value="1"/>
</dbReference>
<keyword evidence="5 6" id="KW-0472">Membrane</keyword>
<dbReference type="PANTHER" id="PTHR30071:SF1">
    <property type="entry name" value="CYTOCHROME B_B6 PROTEIN-RELATED"/>
    <property type="match status" value="1"/>
</dbReference>
<evidence type="ECO:0000256" key="6">
    <source>
        <dbReference type="SAM" id="Phobius"/>
    </source>
</evidence>
<dbReference type="OrthoDB" id="9814290at2"/>
<evidence type="ECO:0000313" key="9">
    <source>
        <dbReference type="Proteomes" id="UP000239907"/>
    </source>
</evidence>
<keyword evidence="2 6" id="KW-0812">Transmembrane</keyword>
<feature type="transmembrane region" description="Helical" evidence="6">
    <location>
        <begin position="630"/>
        <end position="650"/>
    </location>
</feature>
<keyword evidence="9" id="KW-1185">Reference proteome</keyword>
<proteinExistence type="predicted"/>
<protein>
    <recommendedName>
        <fullName evidence="7">Cytochrome c assembly protein domain-containing protein</fullName>
    </recommendedName>
</protein>